<evidence type="ECO:0000256" key="5">
    <source>
        <dbReference type="ARBA" id="ARBA00023128"/>
    </source>
</evidence>
<keyword evidence="4 7" id="KW-0999">Mitochondrion inner membrane</keyword>
<dbReference type="PRINTS" id="PR00679">
    <property type="entry name" value="PROHIBITIN"/>
</dbReference>
<organism evidence="9 10">
    <name type="scientific">Bathycoccus prasinos</name>
    <dbReference type="NCBI Taxonomy" id="41875"/>
    <lineage>
        <taxon>Eukaryota</taxon>
        <taxon>Viridiplantae</taxon>
        <taxon>Chlorophyta</taxon>
        <taxon>Mamiellophyceae</taxon>
        <taxon>Mamiellales</taxon>
        <taxon>Bathycoccaceae</taxon>
        <taxon>Bathycoccus</taxon>
    </lineage>
</organism>
<dbReference type="GO" id="GO:0005743">
    <property type="term" value="C:mitochondrial inner membrane"/>
    <property type="evidence" value="ECO:0007669"/>
    <property type="project" value="UniProtKB-SubCell"/>
</dbReference>
<dbReference type="SMART" id="SM00244">
    <property type="entry name" value="PHB"/>
    <property type="match status" value="1"/>
</dbReference>
<feature type="domain" description="Band 7" evidence="8">
    <location>
        <begin position="33"/>
        <end position="194"/>
    </location>
</feature>
<accession>K8EEA6</accession>
<keyword evidence="5" id="KW-0496">Mitochondrion</keyword>
<sequence length="285" mass="31575">MQNAASKVNVAAATGAIQGVLGLGAVSYGLYHALFNVEGGHRAIVYNRAVGIKETSYTEGTHMMIPWIERPIIYDVRSRAHQVSSTSGSKDLQMVNLSIRVLTRPDSNKLPQIYRELGTDFNERVLPSLIHDTLKSVVAQHNASELITKRENVSLQIRNMLIQRAKTFHMILDDVSITALTFGREYTAAIEAKQVAQQDAERAKFIVERARQDKKSAVIRADGEARSAKLIGEAISTNPAFLTLRRIEAAREIAETMARSNNRVMLNADSLLLNLAEEKVTQGKH</sequence>
<dbReference type="InterPro" id="IPR001107">
    <property type="entry name" value="Band_7"/>
</dbReference>
<dbReference type="eggNOG" id="KOG3090">
    <property type="taxonomic scope" value="Eukaryota"/>
</dbReference>
<dbReference type="SUPFAM" id="SSF117892">
    <property type="entry name" value="Band 7/SPFH domain"/>
    <property type="match status" value="1"/>
</dbReference>
<dbReference type="RefSeq" id="XP_007513831.1">
    <property type="nucleotide sequence ID" value="XM_007513769.1"/>
</dbReference>
<dbReference type="InterPro" id="IPR036013">
    <property type="entry name" value="Band_7/SPFH_dom_sf"/>
</dbReference>
<evidence type="ECO:0000256" key="4">
    <source>
        <dbReference type="ARBA" id="ARBA00022792"/>
    </source>
</evidence>
<name>K8EEA6_9CHLO</name>
<dbReference type="STRING" id="41875.K8EEA6"/>
<dbReference type="InterPro" id="IPR000163">
    <property type="entry name" value="Prohibitin"/>
</dbReference>
<evidence type="ECO:0000313" key="9">
    <source>
        <dbReference type="EMBL" id="CCO16356.1"/>
    </source>
</evidence>
<dbReference type="GeneID" id="19016258"/>
<keyword evidence="6" id="KW-0472">Membrane</keyword>
<evidence type="ECO:0000259" key="8">
    <source>
        <dbReference type="SMART" id="SM00244"/>
    </source>
</evidence>
<dbReference type="PANTHER" id="PTHR23222:SF1">
    <property type="entry name" value="PROHIBITIN-2"/>
    <property type="match status" value="1"/>
</dbReference>
<dbReference type="Pfam" id="PF01145">
    <property type="entry name" value="Band_7"/>
    <property type="match status" value="1"/>
</dbReference>
<dbReference type="AlphaFoldDB" id="K8EEA6"/>
<dbReference type="Proteomes" id="UP000198341">
    <property type="component" value="Chromosome 4"/>
</dbReference>
<dbReference type="GO" id="GO:0007005">
    <property type="term" value="P:mitochondrion organization"/>
    <property type="evidence" value="ECO:0007669"/>
    <property type="project" value="TreeGrafter"/>
</dbReference>
<reference evidence="9 10" key="1">
    <citation type="submission" date="2011-10" db="EMBL/GenBank/DDBJ databases">
        <authorList>
            <person name="Genoscope - CEA"/>
        </authorList>
    </citation>
    <scope>NUCLEOTIDE SEQUENCE [LARGE SCALE GENOMIC DNA]</scope>
    <source>
        <strain evidence="9 10">RCC 1105</strain>
    </source>
</reference>
<dbReference type="EMBL" id="FO082275">
    <property type="protein sequence ID" value="CCO16356.1"/>
    <property type="molecule type" value="Genomic_DNA"/>
</dbReference>
<evidence type="ECO:0000256" key="2">
    <source>
        <dbReference type="ARBA" id="ARBA00009658"/>
    </source>
</evidence>
<evidence type="ECO:0000256" key="7">
    <source>
        <dbReference type="RuleBase" id="RU366048"/>
    </source>
</evidence>
<dbReference type="FunFam" id="3.30.479.30:FF:000001">
    <property type="entry name" value="Prohibitin 2"/>
    <property type="match status" value="1"/>
</dbReference>
<protein>
    <recommendedName>
        <fullName evidence="7">Prohibitin</fullName>
    </recommendedName>
</protein>
<comment type="similarity">
    <text evidence="2 7">Belongs to the prohibitin family.</text>
</comment>
<evidence type="ECO:0000256" key="1">
    <source>
        <dbReference type="ARBA" id="ARBA00004140"/>
    </source>
</evidence>
<keyword evidence="10" id="KW-1185">Reference proteome</keyword>
<evidence type="ECO:0000256" key="3">
    <source>
        <dbReference type="ARBA" id="ARBA00011786"/>
    </source>
</evidence>
<dbReference type="OrthoDB" id="275637at2759"/>
<dbReference type="KEGG" id="bpg:Bathy04g02330"/>
<comment type="subunit">
    <text evidence="3">Component of a prohibitin multimeric complex in mitochondrial membranes.</text>
</comment>
<proteinExistence type="inferred from homology"/>
<dbReference type="Gene3D" id="3.30.479.30">
    <property type="entry name" value="Band 7 domain"/>
    <property type="match status" value="1"/>
</dbReference>
<evidence type="ECO:0000256" key="6">
    <source>
        <dbReference type="ARBA" id="ARBA00023136"/>
    </source>
</evidence>
<comment type="subcellular location">
    <subcellularLocation>
        <location evidence="1">Mitochondrion inner membrane</location>
        <topology evidence="1">Single-pass type II membrane protein</topology>
    </subcellularLocation>
</comment>
<evidence type="ECO:0000313" key="10">
    <source>
        <dbReference type="Proteomes" id="UP000198341"/>
    </source>
</evidence>
<dbReference type="PANTHER" id="PTHR23222">
    <property type="entry name" value="PROHIBITIN"/>
    <property type="match status" value="1"/>
</dbReference>
<gene>
    <name evidence="9" type="ORF">Bathy04g02330</name>
</gene>
<dbReference type="CDD" id="cd03401">
    <property type="entry name" value="SPFH_prohibitin"/>
    <property type="match status" value="1"/>
</dbReference>